<keyword evidence="3" id="KW-0119">Carbohydrate metabolism</keyword>
<keyword evidence="4 6" id="KW-0326">Glycosidase</keyword>
<sequence length="530" mass="57729">MGISSAPLNIRSGFGFTTGIDVGRQSLKQIVVGLLLFKMAGTFPTAPRAVLDYTTAKAGNPFVEGWYADPDTEYYDNLYWIYPTYSDVYEKQTYMDAFSSPDLINWTKHSSILTAANVSWAHKAMWAPAAISRNGKYYLYFGANDIQVDEIAAGLVGGIGVAVADKPEGPYVDAIGEPLIGNFYNGAQPIDQDVFIDDDGQAYIYYGGHSHANVAKLNDDMVSLGTFDDGTTFREITPENYIEGSQMIKRKGIYYFMWSEGGWGGPDYSVSYAMSDSPLGPFKRISKILQQDGAVARGSGHNGVINVPGTDIWYITYHRRPLSETDGNHRVICYDRMYFNDDDAVKNITMLVKDNFADGKMIGWITYGDAEWNVVDQRLTLSTAEDDNWQLATLDTNFADFVYDGLITVVAGDGPAGLVFRATDKTAEGYGSYYAATIEVYKQGSKLTLSSVSDGSTSTMESVNGPFVTGAEYHVRVTAVGNEIKVFVDDLGDPKITVQDTAHSIGASGVVIGPSTSARFGGISIAHPSS</sequence>
<dbReference type="Proteomes" id="UP000293360">
    <property type="component" value="Unassembled WGS sequence"/>
</dbReference>
<accession>A0A4Q4SZI3</accession>
<evidence type="ECO:0000256" key="1">
    <source>
        <dbReference type="ARBA" id="ARBA00009865"/>
    </source>
</evidence>
<dbReference type="GO" id="GO:0004553">
    <property type="term" value="F:hydrolase activity, hydrolyzing O-glycosyl compounds"/>
    <property type="evidence" value="ECO:0007669"/>
    <property type="project" value="InterPro"/>
</dbReference>
<dbReference type="EMBL" id="QJNU01000678">
    <property type="protein sequence ID" value="RYO89857.1"/>
    <property type="molecule type" value="Genomic_DNA"/>
</dbReference>
<dbReference type="STRING" id="155417.A0A4Q4SZI3"/>
<dbReference type="SUPFAM" id="SSF75005">
    <property type="entry name" value="Arabinanase/levansucrase/invertase"/>
    <property type="match status" value="1"/>
</dbReference>
<dbReference type="Gene3D" id="2.115.10.20">
    <property type="entry name" value="Glycosyl hydrolase domain, family 43"/>
    <property type="match status" value="1"/>
</dbReference>
<evidence type="ECO:0000313" key="8">
    <source>
        <dbReference type="Proteomes" id="UP000293360"/>
    </source>
</evidence>
<proteinExistence type="inferred from homology"/>
<protein>
    <recommendedName>
        <fullName evidence="9">3-keto-disaccharide hydrolase domain-containing protein</fullName>
    </recommendedName>
</protein>
<organism evidence="7 8">
    <name type="scientific">Monosporascus ibericus</name>
    <dbReference type="NCBI Taxonomy" id="155417"/>
    <lineage>
        <taxon>Eukaryota</taxon>
        <taxon>Fungi</taxon>
        <taxon>Dikarya</taxon>
        <taxon>Ascomycota</taxon>
        <taxon>Pezizomycotina</taxon>
        <taxon>Sordariomycetes</taxon>
        <taxon>Xylariomycetidae</taxon>
        <taxon>Xylariales</taxon>
        <taxon>Xylariales incertae sedis</taxon>
        <taxon>Monosporascus</taxon>
    </lineage>
</organism>
<dbReference type="InterPro" id="IPR052176">
    <property type="entry name" value="Glycosyl_Hydrlase_43_Enz"/>
</dbReference>
<dbReference type="OrthoDB" id="5211809at2759"/>
<comment type="caution">
    <text evidence="7">The sequence shown here is derived from an EMBL/GenBank/DDBJ whole genome shotgun (WGS) entry which is preliminary data.</text>
</comment>
<dbReference type="Pfam" id="PF04616">
    <property type="entry name" value="Glyco_hydro_43"/>
    <property type="match status" value="1"/>
</dbReference>
<dbReference type="InterPro" id="IPR006710">
    <property type="entry name" value="Glyco_hydro_43"/>
</dbReference>
<dbReference type="CDD" id="cd18827">
    <property type="entry name" value="GH43_XlnD-like"/>
    <property type="match status" value="1"/>
</dbReference>
<dbReference type="Gene3D" id="2.60.120.560">
    <property type="entry name" value="Exo-inulinase, domain 1"/>
    <property type="match status" value="1"/>
</dbReference>
<evidence type="ECO:0000256" key="4">
    <source>
        <dbReference type="ARBA" id="ARBA00023295"/>
    </source>
</evidence>
<dbReference type="GO" id="GO:0005975">
    <property type="term" value="P:carbohydrate metabolic process"/>
    <property type="evidence" value="ECO:0007669"/>
    <property type="project" value="InterPro"/>
</dbReference>
<dbReference type="InterPro" id="IPR023296">
    <property type="entry name" value="Glyco_hydro_beta-prop_sf"/>
</dbReference>
<dbReference type="PANTHER" id="PTHR43772">
    <property type="entry name" value="ENDO-1,4-BETA-XYLANASE"/>
    <property type="match status" value="1"/>
</dbReference>
<name>A0A4Q4SZI3_9PEZI</name>
<evidence type="ECO:0000256" key="5">
    <source>
        <dbReference type="PIRSR" id="PIRSR606710-2"/>
    </source>
</evidence>
<keyword evidence="2 6" id="KW-0378">Hydrolase</keyword>
<dbReference type="AlphaFoldDB" id="A0A4Q4SZI3"/>
<dbReference type="PANTHER" id="PTHR43772:SF2">
    <property type="entry name" value="PUTATIVE (AFU_ORTHOLOGUE AFUA_2G04480)-RELATED"/>
    <property type="match status" value="1"/>
</dbReference>
<gene>
    <name evidence="7" type="ORF">DL764_008522</name>
</gene>
<keyword evidence="8" id="KW-1185">Reference proteome</keyword>
<reference evidence="7 8" key="1">
    <citation type="submission" date="2018-06" db="EMBL/GenBank/DDBJ databases">
        <title>Complete Genomes of Monosporascus.</title>
        <authorList>
            <person name="Robinson A.J."/>
            <person name="Natvig D.O."/>
        </authorList>
    </citation>
    <scope>NUCLEOTIDE SEQUENCE [LARGE SCALE GENOMIC DNA]</scope>
    <source>
        <strain evidence="7 8">CBS 110550</strain>
    </source>
</reference>
<feature type="site" description="Important for catalytic activity, responsible for pKa modulation of the active site Glu and correct orientation of both the proton donor and substrate" evidence="5">
    <location>
        <position position="191"/>
    </location>
</feature>
<comment type="similarity">
    <text evidence="1 6">Belongs to the glycosyl hydrolase 43 family.</text>
</comment>
<evidence type="ECO:0000256" key="6">
    <source>
        <dbReference type="RuleBase" id="RU361187"/>
    </source>
</evidence>
<evidence type="ECO:0000313" key="7">
    <source>
        <dbReference type="EMBL" id="RYO89857.1"/>
    </source>
</evidence>
<evidence type="ECO:0008006" key="9">
    <source>
        <dbReference type="Google" id="ProtNLM"/>
    </source>
</evidence>
<evidence type="ECO:0000256" key="3">
    <source>
        <dbReference type="ARBA" id="ARBA00023277"/>
    </source>
</evidence>
<evidence type="ECO:0000256" key="2">
    <source>
        <dbReference type="ARBA" id="ARBA00022801"/>
    </source>
</evidence>